<keyword evidence="5" id="KW-0822">Tryptophan biosynthesis</keyword>
<comment type="subunit">
    <text evidence="2">Tetramer of two alpha and two beta chains.</text>
</comment>
<accession>A0ABQ7FR50</accession>
<evidence type="ECO:0000313" key="10">
    <source>
        <dbReference type="Proteomes" id="UP000815325"/>
    </source>
</evidence>
<sequence>MQASMHLQRGGCREMMIPARIRPQSIRMVNRVACHATKVRQSVTEKMAELKEKGKIAFIPFIAAGDPDLETTEAAVRSLDALGADVIELGVPYS</sequence>
<evidence type="ECO:0000256" key="5">
    <source>
        <dbReference type="ARBA" id="ARBA00022822"/>
    </source>
</evidence>
<dbReference type="InterPro" id="IPR002028">
    <property type="entry name" value="Trp_synthase_suA"/>
</dbReference>
<dbReference type="Pfam" id="PF00290">
    <property type="entry name" value="Trp_syntA"/>
    <property type="match status" value="1"/>
</dbReference>
<proteinExistence type="predicted"/>
<evidence type="ECO:0000313" key="9">
    <source>
        <dbReference type="EMBL" id="KAF5825230.1"/>
    </source>
</evidence>
<evidence type="ECO:0000256" key="2">
    <source>
        <dbReference type="ARBA" id="ARBA00011270"/>
    </source>
</evidence>
<dbReference type="PANTHER" id="PTHR43406">
    <property type="entry name" value="TRYPTOPHAN SYNTHASE, ALPHA CHAIN"/>
    <property type="match status" value="1"/>
</dbReference>
<dbReference type="InterPro" id="IPR013785">
    <property type="entry name" value="Aldolase_TIM"/>
</dbReference>
<evidence type="ECO:0000256" key="1">
    <source>
        <dbReference type="ARBA" id="ARBA00004733"/>
    </source>
</evidence>
<evidence type="ECO:0000256" key="3">
    <source>
        <dbReference type="ARBA" id="ARBA00012043"/>
    </source>
</evidence>
<dbReference type="InterPro" id="IPR011060">
    <property type="entry name" value="RibuloseP-bd_barrel"/>
</dbReference>
<reference evidence="9" key="1">
    <citation type="submission" date="2017-08" db="EMBL/GenBank/DDBJ databases">
        <authorList>
            <person name="Polle J.E."/>
            <person name="Barry K."/>
            <person name="Cushman J."/>
            <person name="Schmutz J."/>
            <person name="Tran D."/>
            <person name="Hathwaick L.T."/>
            <person name="Yim W.C."/>
            <person name="Jenkins J."/>
            <person name="Mckie-Krisberg Z.M."/>
            <person name="Prochnik S."/>
            <person name="Lindquist E."/>
            <person name="Dockter R.B."/>
            <person name="Adam C."/>
            <person name="Molina H."/>
            <person name="Bunkerborg J."/>
            <person name="Jin E."/>
            <person name="Buchheim M."/>
            <person name="Magnuson J."/>
        </authorList>
    </citation>
    <scope>NUCLEOTIDE SEQUENCE</scope>
    <source>
        <strain evidence="9">CCAP 19/18</strain>
    </source>
</reference>
<evidence type="ECO:0000256" key="7">
    <source>
        <dbReference type="ARBA" id="ARBA00023239"/>
    </source>
</evidence>
<dbReference type="EC" id="4.2.1.20" evidence="3"/>
<name>A0ABQ7FR50_DUNSA</name>
<dbReference type="SUPFAM" id="SSF51366">
    <property type="entry name" value="Ribulose-phoshate binding barrel"/>
    <property type="match status" value="1"/>
</dbReference>
<dbReference type="PANTHER" id="PTHR43406:SF1">
    <property type="entry name" value="TRYPTOPHAN SYNTHASE ALPHA CHAIN, CHLOROPLASTIC"/>
    <property type="match status" value="1"/>
</dbReference>
<keyword evidence="4" id="KW-0028">Amino-acid biosynthesis</keyword>
<evidence type="ECO:0000256" key="4">
    <source>
        <dbReference type="ARBA" id="ARBA00022605"/>
    </source>
</evidence>
<organism evidence="9 10">
    <name type="scientific">Dunaliella salina</name>
    <name type="common">Green alga</name>
    <name type="synonym">Protococcus salinus</name>
    <dbReference type="NCBI Taxonomy" id="3046"/>
    <lineage>
        <taxon>Eukaryota</taxon>
        <taxon>Viridiplantae</taxon>
        <taxon>Chlorophyta</taxon>
        <taxon>core chlorophytes</taxon>
        <taxon>Chlorophyceae</taxon>
        <taxon>CS clade</taxon>
        <taxon>Chlamydomonadales</taxon>
        <taxon>Dunaliellaceae</taxon>
        <taxon>Dunaliella</taxon>
    </lineage>
</organism>
<evidence type="ECO:0000256" key="8">
    <source>
        <dbReference type="ARBA" id="ARBA00049047"/>
    </source>
</evidence>
<comment type="pathway">
    <text evidence="1">Amino-acid biosynthesis; L-tryptophan biosynthesis; L-tryptophan from chorismate: step 5/5.</text>
</comment>
<comment type="catalytic activity">
    <reaction evidence="8">
        <text>(1S,2R)-1-C-(indol-3-yl)glycerol 3-phosphate + L-serine = D-glyceraldehyde 3-phosphate + L-tryptophan + H2O</text>
        <dbReference type="Rhea" id="RHEA:10532"/>
        <dbReference type="ChEBI" id="CHEBI:15377"/>
        <dbReference type="ChEBI" id="CHEBI:33384"/>
        <dbReference type="ChEBI" id="CHEBI:57912"/>
        <dbReference type="ChEBI" id="CHEBI:58866"/>
        <dbReference type="ChEBI" id="CHEBI:59776"/>
        <dbReference type="EC" id="4.2.1.20"/>
    </reaction>
</comment>
<feature type="non-terminal residue" evidence="9">
    <location>
        <position position="94"/>
    </location>
</feature>
<keyword evidence="7" id="KW-0456">Lyase</keyword>
<comment type="caution">
    <text evidence="9">The sequence shown here is derived from an EMBL/GenBank/DDBJ whole genome shotgun (WGS) entry which is preliminary data.</text>
</comment>
<dbReference type="Gene3D" id="3.20.20.70">
    <property type="entry name" value="Aldolase class I"/>
    <property type="match status" value="1"/>
</dbReference>
<keyword evidence="6" id="KW-0057">Aromatic amino acid biosynthesis</keyword>
<evidence type="ECO:0000256" key="6">
    <source>
        <dbReference type="ARBA" id="ARBA00023141"/>
    </source>
</evidence>
<gene>
    <name evidence="9" type="ORF">DUNSADRAFT_13371</name>
</gene>
<dbReference type="Proteomes" id="UP000815325">
    <property type="component" value="Unassembled WGS sequence"/>
</dbReference>
<protein>
    <recommendedName>
        <fullName evidence="3">tryptophan synthase</fullName>
        <ecNumber evidence="3">4.2.1.20</ecNumber>
    </recommendedName>
</protein>
<keyword evidence="10" id="KW-1185">Reference proteome</keyword>
<dbReference type="EMBL" id="MU074667">
    <property type="protein sequence ID" value="KAF5825230.1"/>
    <property type="molecule type" value="Genomic_DNA"/>
</dbReference>